<dbReference type="SMART" id="SM00421">
    <property type="entry name" value="HTH_LUXR"/>
    <property type="match status" value="1"/>
</dbReference>
<dbReference type="InterPro" id="IPR000792">
    <property type="entry name" value="Tscrpt_reg_LuxR_C"/>
</dbReference>
<evidence type="ECO:0000259" key="6">
    <source>
        <dbReference type="PROSITE" id="PS50043"/>
    </source>
</evidence>
<accession>A0AA97FH38</accession>
<feature type="modified residue" description="4-aspartylphosphate" evidence="5">
    <location>
        <position position="55"/>
    </location>
</feature>
<feature type="domain" description="Response regulatory" evidence="7">
    <location>
        <begin position="4"/>
        <end position="123"/>
    </location>
</feature>
<dbReference type="SMART" id="SM00448">
    <property type="entry name" value="REC"/>
    <property type="match status" value="1"/>
</dbReference>
<dbReference type="GO" id="GO:0006355">
    <property type="term" value="P:regulation of DNA-templated transcription"/>
    <property type="evidence" value="ECO:0007669"/>
    <property type="project" value="InterPro"/>
</dbReference>
<dbReference type="CDD" id="cd17535">
    <property type="entry name" value="REC_NarL-like"/>
    <property type="match status" value="1"/>
</dbReference>
<protein>
    <submittedName>
        <fullName evidence="8">Response regulator transcription factor</fullName>
    </submittedName>
</protein>
<dbReference type="RefSeq" id="WP_317139357.1">
    <property type="nucleotide sequence ID" value="NZ_CP118157.1"/>
</dbReference>
<dbReference type="PRINTS" id="PR00038">
    <property type="entry name" value="HTHLUXR"/>
</dbReference>
<keyword evidence="2" id="KW-0805">Transcription regulation</keyword>
<dbReference type="Gene3D" id="3.40.50.2300">
    <property type="match status" value="1"/>
</dbReference>
<dbReference type="Proteomes" id="UP001305498">
    <property type="component" value="Chromosome"/>
</dbReference>
<organism evidence="8 9">
    <name type="scientific">Microbacterium betulae</name>
    <dbReference type="NCBI Taxonomy" id="2981139"/>
    <lineage>
        <taxon>Bacteria</taxon>
        <taxon>Bacillati</taxon>
        <taxon>Actinomycetota</taxon>
        <taxon>Actinomycetes</taxon>
        <taxon>Micrococcales</taxon>
        <taxon>Microbacteriaceae</taxon>
        <taxon>Microbacterium</taxon>
    </lineage>
</organism>
<dbReference type="PANTHER" id="PTHR43214:SF24">
    <property type="entry name" value="TRANSCRIPTIONAL REGULATORY PROTEIN NARL-RELATED"/>
    <property type="match status" value="1"/>
</dbReference>
<evidence type="ECO:0000313" key="9">
    <source>
        <dbReference type="Proteomes" id="UP001305498"/>
    </source>
</evidence>
<evidence type="ECO:0000259" key="7">
    <source>
        <dbReference type="PROSITE" id="PS50110"/>
    </source>
</evidence>
<evidence type="ECO:0000313" key="8">
    <source>
        <dbReference type="EMBL" id="WOF22885.1"/>
    </source>
</evidence>
<evidence type="ECO:0000256" key="2">
    <source>
        <dbReference type="ARBA" id="ARBA00023015"/>
    </source>
</evidence>
<dbReference type="InterPro" id="IPR039420">
    <property type="entry name" value="WalR-like"/>
</dbReference>
<evidence type="ECO:0000256" key="4">
    <source>
        <dbReference type="ARBA" id="ARBA00023163"/>
    </source>
</evidence>
<proteinExistence type="predicted"/>
<dbReference type="Pfam" id="PF00196">
    <property type="entry name" value="GerE"/>
    <property type="match status" value="1"/>
</dbReference>
<dbReference type="SUPFAM" id="SSF52172">
    <property type="entry name" value="CheY-like"/>
    <property type="match status" value="1"/>
</dbReference>
<dbReference type="InterPro" id="IPR001789">
    <property type="entry name" value="Sig_transdc_resp-reg_receiver"/>
</dbReference>
<dbReference type="AlphaFoldDB" id="A0AA97FH38"/>
<dbReference type="GO" id="GO:0003677">
    <property type="term" value="F:DNA binding"/>
    <property type="evidence" value="ECO:0007669"/>
    <property type="project" value="UniProtKB-KW"/>
</dbReference>
<sequence length="223" mass="24409">MSIKVLVVDDQPMYRLGVSAILNAHPGIAVVGEAGDGQEAIERNRVLHPDVILMDIRMPNVNGIDATRRIVHPEGAGNVPAVIMLTTFDFDDYVYDALRAGASGFLLKDSEAETLIAAVETVHAGDALLAPRVTRRLIEQFAESAPARLKSQTVFNELTERERDVFEQLARGRSNAEIGKTLFIAEQTAKTHVSRVMNKLGLRDRVHAVVLAYETGIVRAGEQ</sequence>
<keyword evidence="1 5" id="KW-0597">Phosphoprotein</keyword>
<evidence type="ECO:0000256" key="1">
    <source>
        <dbReference type="ARBA" id="ARBA00022553"/>
    </source>
</evidence>
<dbReference type="InterPro" id="IPR011006">
    <property type="entry name" value="CheY-like_superfamily"/>
</dbReference>
<dbReference type="PROSITE" id="PS50043">
    <property type="entry name" value="HTH_LUXR_2"/>
    <property type="match status" value="1"/>
</dbReference>
<dbReference type="CDD" id="cd06170">
    <property type="entry name" value="LuxR_C_like"/>
    <property type="match status" value="1"/>
</dbReference>
<gene>
    <name evidence="8" type="ORF">N8K70_16050</name>
</gene>
<evidence type="ECO:0000256" key="5">
    <source>
        <dbReference type="PROSITE-ProRule" id="PRU00169"/>
    </source>
</evidence>
<dbReference type="GO" id="GO:0000160">
    <property type="term" value="P:phosphorelay signal transduction system"/>
    <property type="evidence" value="ECO:0007669"/>
    <property type="project" value="InterPro"/>
</dbReference>
<dbReference type="PROSITE" id="PS50110">
    <property type="entry name" value="RESPONSE_REGULATORY"/>
    <property type="match status" value="1"/>
</dbReference>
<dbReference type="PANTHER" id="PTHR43214">
    <property type="entry name" value="TWO-COMPONENT RESPONSE REGULATOR"/>
    <property type="match status" value="1"/>
</dbReference>
<name>A0AA97FH38_9MICO</name>
<keyword evidence="4" id="KW-0804">Transcription</keyword>
<dbReference type="InterPro" id="IPR058245">
    <property type="entry name" value="NreC/VraR/RcsB-like_REC"/>
</dbReference>
<keyword evidence="3" id="KW-0238">DNA-binding</keyword>
<dbReference type="EMBL" id="CP118157">
    <property type="protein sequence ID" value="WOF22885.1"/>
    <property type="molecule type" value="Genomic_DNA"/>
</dbReference>
<dbReference type="KEGG" id="mbet:N8K70_16050"/>
<dbReference type="SUPFAM" id="SSF46894">
    <property type="entry name" value="C-terminal effector domain of the bipartite response regulators"/>
    <property type="match status" value="1"/>
</dbReference>
<dbReference type="Pfam" id="PF00072">
    <property type="entry name" value="Response_reg"/>
    <property type="match status" value="1"/>
</dbReference>
<reference evidence="8 9" key="1">
    <citation type="submission" date="2023-02" db="EMBL/GenBank/DDBJ databases">
        <title>Microbacterium betulae sp. nov., isolated from birch wood.</title>
        <authorList>
            <person name="Pasciak M."/>
            <person name="Pawlik K.J."/>
            <person name="Martynowski D."/>
            <person name="Laczmanski L."/>
            <person name="Ciekot J."/>
            <person name="Szponar B."/>
            <person name="Wojcik-Fatla A."/>
            <person name="Mackiewicz B."/>
            <person name="Farian E."/>
            <person name="Cholewa G."/>
            <person name="Cholewa A."/>
            <person name="Dutkiewicz J."/>
        </authorList>
    </citation>
    <scope>NUCLEOTIDE SEQUENCE [LARGE SCALE GENOMIC DNA]</scope>
    <source>
        <strain evidence="8 9">AB</strain>
    </source>
</reference>
<dbReference type="InterPro" id="IPR016032">
    <property type="entry name" value="Sig_transdc_resp-reg_C-effctor"/>
</dbReference>
<keyword evidence="9" id="KW-1185">Reference proteome</keyword>
<feature type="domain" description="HTH luxR-type" evidence="6">
    <location>
        <begin position="151"/>
        <end position="216"/>
    </location>
</feature>
<evidence type="ECO:0000256" key="3">
    <source>
        <dbReference type="ARBA" id="ARBA00023125"/>
    </source>
</evidence>